<reference evidence="1" key="2">
    <citation type="submission" date="2018-03" db="EMBL/GenBank/DDBJ databases">
        <authorList>
            <person name="Keele B.F."/>
        </authorList>
    </citation>
    <scope>NUCLEOTIDE SEQUENCE</scope>
    <source>
        <strain evidence="1">SNUC 2204</strain>
    </source>
</reference>
<proteinExistence type="predicted"/>
<dbReference type="EMBL" id="CP069486">
    <property type="protein sequence ID" value="QRO86157.1"/>
    <property type="molecule type" value="Genomic_DNA"/>
</dbReference>
<dbReference type="GeneID" id="64117533"/>
<evidence type="ECO:0000313" key="4">
    <source>
        <dbReference type="Proteomes" id="UP000627155"/>
    </source>
</evidence>
<dbReference type="EMBL" id="PZFK01000002">
    <property type="protein sequence ID" value="PTI30910.1"/>
    <property type="molecule type" value="Genomic_DNA"/>
</dbReference>
<dbReference type="Proteomes" id="UP000627155">
    <property type="component" value="Chromosome"/>
</dbReference>
<dbReference type="RefSeq" id="WP_103323413.1">
    <property type="nucleotide sequence ID" value="NZ_BMDF01000005.1"/>
</dbReference>
<name>A0A2T4PWM6_9STAP</name>
<reference evidence="2 4" key="3">
    <citation type="submission" date="2021-02" db="EMBL/GenBank/DDBJ databases">
        <title>FDA dAtabase for Regulatory Grade micrObial Sequences (FDA-ARGOS): Supporting development and validation of Infectious Disease Dx tests.</title>
        <authorList>
            <person name="Sproer C."/>
            <person name="Gronow S."/>
            <person name="Severitt S."/>
            <person name="Schroder I."/>
            <person name="Tallon L."/>
            <person name="Sadzewicz L."/>
            <person name="Zhao X."/>
            <person name="Boylan J."/>
            <person name="Ott S."/>
            <person name="Bowen H."/>
            <person name="Vavikolanu K."/>
            <person name="Mehta A."/>
            <person name="Aluvathingal J."/>
            <person name="Nadendla S."/>
            <person name="Lowell S."/>
            <person name="Myers T."/>
            <person name="Yan Y."/>
            <person name="Sichtig H."/>
        </authorList>
    </citation>
    <scope>NUCLEOTIDE SEQUENCE [LARGE SCALE GENOMIC DNA]</scope>
    <source>
        <strain evidence="2 4">FDAARGOS_1207</strain>
    </source>
</reference>
<dbReference type="AlphaFoldDB" id="A0A2T4PWM6"/>
<organism evidence="1 3">
    <name type="scientific">Mammaliicoccus vitulinus</name>
    <dbReference type="NCBI Taxonomy" id="71237"/>
    <lineage>
        <taxon>Bacteria</taxon>
        <taxon>Bacillati</taxon>
        <taxon>Bacillota</taxon>
        <taxon>Bacilli</taxon>
        <taxon>Bacillales</taxon>
        <taxon>Staphylococcaceae</taxon>
        <taxon>Mammaliicoccus</taxon>
    </lineage>
</organism>
<evidence type="ECO:0000313" key="2">
    <source>
        <dbReference type="EMBL" id="QRO86157.1"/>
    </source>
</evidence>
<dbReference type="OrthoDB" id="2439539at2"/>
<protein>
    <submittedName>
        <fullName evidence="1">Uncharacterized protein</fullName>
    </submittedName>
</protein>
<gene>
    <name evidence="1" type="ORF">BU072_01120</name>
    <name evidence="2" type="ORF">I6J37_05750</name>
</gene>
<evidence type="ECO:0000313" key="1">
    <source>
        <dbReference type="EMBL" id="PTI30910.1"/>
    </source>
</evidence>
<keyword evidence="4" id="KW-1185">Reference proteome</keyword>
<accession>A0A2T4PWM6</accession>
<reference evidence="1 3" key="1">
    <citation type="journal article" date="2016" name="Front. Microbiol.">
        <title>Comprehensive Phylogenetic Analysis of Bovine Non-aureus Staphylococci Species Based on Whole-Genome Sequencing.</title>
        <authorList>
            <person name="Naushad S."/>
            <person name="Barkema H.W."/>
            <person name="Luby C."/>
            <person name="Condas L.A."/>
            <person name="Nobrega D.B."/>
            <person name="Carson D.A."/>
            <person name="De Buck J."/>
        </authorList>
    </citation>
    <scope>NUCLEOTIDE SEQUENCE [LARGE SCALE GENOMIC DNA]</scope>
    <source>
        <strain evidence="1 3">SNUC 2204</strain>
    </source>
</reference>
<dbReference type="Proteomes" id="UP000241209">
    <property type="component" value="Unassembled WGS sequence"/>
</dbReference>
<sequence length="100" mass="11494">MTVEGKHFIKVNRQNEHRSSEISVMIEEGGLGADSYYQIIKPNTSHKETEENIFQFEDEVSQKSDAELIDLLIVNAQEHTAENYKEALNIIKTELLKRMG</sequence>
<evidence type="ECO:0000313" key="3">
    <source>
        <dbReference type="Proteomes" id="UP000241209"/>
    </source>
</evidence>